<feature type="region of interest" description="Disordered" evidence="1">
    <location>
        <begin position="437"/>
        <end position="456"/>
    </location>
</feature>
<reference evidence="2 3" key="1">
    <citation type="journal article" date="2013" name="PLoS Genet.">
        <title>Genomic mechanisms accounting for the adaptation to parasitism in nematode-trapping fungi.</title>
        <authorList>
            <person name="Meerupati T."/>
            <person name="Andersson K.M."/>
            <person name="Friman E."/>
            <person name="Kumar D."/>
            <person name="Tunlid A."/>
            <person name="Ahren D."/>
        </authorList>
    </citation>
    <scope>NUCLEOTIDE SEQUENCE [LARGE SCALE GENOMIC DNA]</scope>
    <source>
        <strain evidence="2 3">CBS 200.50</strain>
    </source>
</reference>
<dbReference type="EMBL" id="AQGS01000538">
    <property type="protein sequence ID" value="EPS38607.1"/>
    <property type="molecule type" value="Genomic_DNA"/>
</dbReference>
<organism evidence="2 3">
    <name type="scientific">Dactylellina haptotyla (strain CBS 200.50)</name>
    <name type="common">Nematode-trapping fungus</name>
    <name type="synonym">Monacrosporium haptotylum</name>
    <dbReference type="NCBI Taxonomy" id="1284197"/>
    <lineage>
        <taxon>Eukaryota</taxon>
        <taxon>Fungi</taxon>
        <taxon>Dikarya</taxon>
        <taxon>Ascomycota</taxon>
        <taxon>Pezizomycotina</taxon>
        <taxon>Orbiliomycetes</taxon>
        <taxon>Orbiliales</taxon>
        <taxon>Orbiliaceae</taxon>
        <taxon>Dactylellina</taxon>
    </lineage>
</organism>
<comment type="caution">
    <text evidence="2">The sequence shown here is derived from an EMBL/GenBank/DDBJ whole genome shotgun (WGS) entry which is preliminary data.</text>
</comment>
<dbReference type="Proteomes" id="UP000015100">
    <property type="component" value="Unassembled WGS sequence"/>
</dbReference>
<dbReference type="OrthoDB" id="5426677at2759"/>
<dbReference type="HOGENOM" id="CLU_364468_0_0_1"/>
<evidence type="ECO:0000313" key="2">
    <source>
        <dbReference type="EMBL" id="EPS38607.1"/>
    </source>
</evidence>
<evidence type="ECO:0000313" key="3">
    <source>
        <dbReference type="Proteomes" id="UP000015100"/>
    </source>
</evidence>
<sequence>MSTIKEPVPVQYPRLSANTAQDDPQCAAIDKALKASKTGEANSGVDPTYAPGEEPKRWLPKLDTPLSDISYLDPRLPRKNKGKGYHLMLSASSEYLGSGDCSESEIQLAEHAEGCRLASTSIDGKKAKAATAPTQPSAAKLRREAKSQYYRSIGTGPDLEKVRQVELKNTRVYNRLARCDISIYHPGRNCKRDVSSKIADGINIRIAVSRDNLKILAVLHAEDPLTGNTGFYNLASLNWHISSRSESFIHCYIDKMEERHLTKTGCWQFKPTYFFEVKNQGKLEYAHSGQTTSVPVSPYQVRKGQELITTTRNLIFQCLNEQKQGGVSDPVAWFAVHSLSPQTDGDDALAQISSQDSKFRFTSWNAVPMPLLQDKLSRTLRNLEQTVSGKPVSSISQAVTMKLYHKALLEAKAHGTVGIPLENEDFRSQLLSDVTSNTNEASSHHTSALPTRIPSSEDIASTYADGTTSDGDYSVGISGIDSTVSKSGVEGHLEASRSHAIPELSGSNLIALGVEQLPSEEEEIIVSNKNREQKLNPKSATVQRVGKSFDYTTTDRPEDVPPMSSESVTLGAGDRKSLSDFNIGAYLESAKLMATGTSSPLVRDTISKASDSKSSFGVHVKMDEIATNRLIEARQAKRREKNLEIIKSHRRSIASAVSMSPSTRSNASESGGVSVYWEEYENKLRQYMDKRKNRAGKTSRGVGPSEGGVGGFFDADINKAIELASISIDDEYILGSSDGNKAESTRSMLGDVDTMKKKFELGVERL</sequence>
<evidence type="ECO:0000256" key="1">
    <source>
        <dbReference type="SAM" id="MobiDB-lite"/>
    </source>
</evidence>
<protein>
    <submittedName>
        <fullName evidence="2">Uncharacterized protein</fullName>
    </submittedName>
</protein>
<accession>S8BTM2</accession>
<feature type="region of interest" description="Disordered" evidence="1">
    <location>
        <begin position="551"/>
        <end position="571"/>
    </location>
</feature>
<name>S8BTM2_DACHA</name>
<feature type="region of interest" description="Disordered" evidence="1">
    <location>
        <begin position="1"/>
        <end position="56"/>
    </location>
</feature>
<keyword evidence="3" id="KW-1185">Reference proteome</keyword>
<feature type="compositionally biased region" description="Polar residues" evidence="1">
    <location>
        <begin position="437"/>
        <end position="449"/>
    </location>
</feature>
<proteinExistence type="predicted"/>
<gene>
    <name evidence="2" type="ORF">H072_7617</name>
</gene>
<reference evidence="3" key="2">
    <citation type="submission" date="2013-04" db="EMBL/GenBank/DDBJ databases">
        <title>Genomic mechanisms accounting for the adaptation to parasitism in nematode-trapping fungi.</title>
        <authorList>
            <person name="Ahren D.G."/>
        </authorList>
    </citation>
    <scope>NUCLEOTIDE SEQUENCE [LARGE SCALE GENOMIC DNA]</scope>
    <source>
        <strain evidence="3">CBS 200.50</strain>
    </source>
</reference>
<dbReference type="AlphaFoldDB" id="S8BTM2"/>